<evidence type="ECO:0000256" key="1">
    <source>
        <dbReference type="ARBA" id="ARBA00007435"/>
    </source>
</evidence>
<dbReference type="PANTHER" id="PTHR34477">
    <property type="entry name" value="UPF0213 PROTEIN YHBQ"/>
    <property type="match status" value="1"/>
</dbReference>
<evidence type="ECO:0000259" key="2">
    <source>
        <dbReference type="PROSITE" id="PS50164"/>
    </source>
</evidence>
<evidence type="ECO:0000313" key="4">
    <source>
        <dbReference type="Proteomes" id="UP001597508"/>
    </source>
</evidence>
<dbReference type="InterPro" id="IPR050190">
    <property type="entry name" value="UPF0213_domain"/>
</dbReference>
<protein>
    <submittedName>
        <fullName evidence="3">GIY-YIG nuclease family protein</fullName>
    </submittedName>
</protein>
<dbReference type="CDD" id="cd10449">
    <property type="entry name" value="GIY-YIG_SLX1_like"/>
    <property type="match status" value="1"/>
</dbReference>
<keyword evidence="4" id="KW-1185">Reference proteome</keyword>
<dbReference type="InterPro" id="IPR000305">
    <property type="entry name" value="GIY-YIG_endonuc"/>
</dbReference>
<sequence>MKDCVYILFSKKLNRFYTGQTSNFEQRMEFHKSAENTKFTGKADDWQLFLKINCQSKKQALAIETHIKKMKSSTYIKNLIKYPEIIDKLKVKYNC</sequence>
<gene>
    <name evidence="3" type="ORF">ACFSRZ_07430</name>
</gene>
<accession>A0ABW5LTV1</accession>
<dbReference type="Gene3D" id="3.40.1440.10">
    <property type="entry name" value="GIY-YIG endonuclease"/>
    <property type="match status" value="1"/>
</dbReference>
<feature type="domain" description="GIY-YIG" evidence="2">
    <location>
        <begin position="1"/>
        <end position="77"/>
    </location>
</feature>
<dbReference type="EMBL" id="JBHULH010000003">
    <property type="protein sequence ID" value="MFD2567201.1"/>
    <property type="molecule type" value="Genomic_DNA"/>
</dbReference>
<proteinExistence type="inferred from homology"/>
<comment type="caution">
    <text evidence="3">The sequence shown here is derived from an EMBL/GenBank/DDBJ whole genome shotgun (WGS) entry which is preliminary data.</text>
</comment>
<dbReference type="PANTHER" id="PTHR34477:SF1">
    <property type="entry name" value="UPF0213 PROTEIN YHBQ"/>
    <property type="match status" value="1"/>
</dbReference>
<dbReference type="InterPro" id="IPR035901">
    <property type="entry name" value="GIY-YIG_endonuc_sf"/>
</dbReference>
<dbReference type="SUPFAM" id="SSF82771">
    <property type="entry name" value="GIY-YIG endonuclease"/>
    <property type="match status" value="1"/>
</dbReference>
<dbReference type="PROSITE" id="PS50164">
    <property type="entry name" value="GIY_YIG"/>
    <property type="match status" value="1"/>
</dbReference>
<comment type="similarity">
    <text evidence="1">Belongs to the UPF0213 family.</text>
</comment>
<dbReference type="Pfam" id="PF01541">
    <property type="entry name" value="GIY-YIG"/>
    <property type="match status" value="1"/>
</dbReference>
<name>A0ABW5LTV1_9FLAO</name>
<organism evidence="3 4">
    <name type="scientific">Pseudotenacibaculum haliotis</name>
    <dbReference type="NCBI Taxonomy" id="1862138"/>
    <lineage>
        <taxon>Bacteria</taxon>
        <taxon>Pseudomonadati</taxon>
        <taxon>Bacteroidota</taxon>
        <taxon>Flavobacteriia</taxon>
        <taxon>Flavobacteriales</taxon>
        <taxon>Flavobacteriaceae</taxon>
        <taxon>Pseudotenacibaculum</taxon>
    </lineage>
</organism>
<dbReference type="Proteomes" id="UP001597508">
    <property type="component" value="Unassembled WGS sequence"/>
</dbReference>
<reference evidence="4" key="1">
    <citation type="journal article" date="2019" name="Int. J. Syst. Evol. Microbiol.">
        <title>The Global Catalogue of Microorganisms (GCM) 10K type strain sequencing project: providing services to taxonomists for standard genome sequencing and annotation.</title>
        <authorList>
            <consortium name="The Broad Institute Genomics Platform"/>
            <consortium name="The Broad Institute Genome Sequencing Center for Infectious Disease"/>
            <person name="Wu L."/>
            <person name="Ma J."/>
        </authorList>
    </citation>
    <scope>NUCLEOTIDE SEQUENCE [LARGE SCALE GENOMIC DNA]</scope>
    <source>
        <strain evidence="4">KCTC 52127</strain>
    </source>
</reference>
<evidence type="ECO:0000313" key="3">
    <source>
        <dbReference type="EMBL" id="MFD2567201.1"/>
    </source>
</evidence>